<comment type="caution">
    <text evidence="3">The sequence shown here is derived from an EMBL/GenBank/DDBJ whole genome shotgun (WGS) entry which is preliminary data.</text>
</comment>
<feature type="transmembrane region" description="Helical" evidence="2">
    <location>
        <begin position="75"/>
        <end position="94"/>
    </location>
</feature>
<name>A0A0F9RJD3_9ZZZZ</name>
<keyword evidence="2" id="KW-0812">Transmembrane</keyword>
<proteinExistence type="predicted"/>
<dbReference type="EMBL" id="LAZR01003532">
    <property type="protein sequence ID" value="KKN17338.1"/>
    <property type="molecule type" value="Genomic_DNA"/>
</dbReference>
<gene>
    <name evidence="3" type="ORF">LCGC14_0966890</name>
</gene>
<evidence type="ECO:0000313" key="3">
    <source>
        <dbReference type="EMBL" id="KKN17338.1"/>
    </source>
</evidence>
<keyword evidence="2" id="KW-0472">Membrane</keyword>
<feature type="region of interest" description="Disordered" evidence="1">
    <location>
        <begin position="34"/>
        <end position="59"/>
    </location>
</feature>
<accession>A0A0F9RJD3</accession>
<protein>
    <submittedName>
        <fullName evidence="3">Uncharacterized protein</fullName>
    </submittedName>
</protein>
<evidence type="ECO:0000256" key="2">
    <source>
        <dbReference type="SAM" id="Phobius"/>
    </source>
</evidence>
<evidence type="ECO:0000256" key="1">
    <source>
        <dbReference type="SAM" id="MobiDB-lite"/>
    </source>
</evidence>
<sequence length="190" mass="19941">MKKFGIIAFLVLALAFSAGTTVYAQDAPVVDQPAATSPADAPAEAVPAPTPAAPDAAPKADGGKDAGFFANNIEMIVSVLGMIFAALLGLGVFGKYTEKLEKIRDSKSWGIAKTAALDTYHTYARAIKKGREDGKLTEEEAKEARAKTISKMKELAKSEGVKLIKSQLPALSELAVNFLKKKASEAKAGS</sequence>
<dbReference type="AlphaFoldDB" id="A0A0F9RJD3"/>
<organism evidence="3">
    <name type="scientific">marine sediment metagenome</name>
    <dbReference type="NCBI Taxonomy" id="412755"/>
    <lineage>
        <taxon>unclassified sequences</taxon>
        <taxon>metagenomes</taxon>
        <taxon>ecological metagenomes</taxon>
    </lineage>
</organism>
<keyword evidence="2" id="KW-1133">Transmembrane helix</keyword>
<reference evidence="3" key="1">
    <citation type="journal article" date="2015" name="Nature">
        <title>Complex archaea that bridge the gap between prokaryotes and eukaryotes.</title>
        <authorList>
            <person name="Spang A."/>
            <person name="Saw J.H."/>
            <person name="Jorgensen S.L."/>
            <person name="Zaremba-Niedzwiedzka K."/>
            <person name="Martijn J."/>
            <person name="Lind A.E."/>
            <person name="van Eijk R."/>
            <person name="Schleper C."/>
            <person name="Guy L."/>
            <person name="Ettema T.J."/>
        </authorList>
    </citation>
    <scope>NUCLEOTIDE SEQUENCE</scope>
</reference>